<evidence type="ECO:0000313" key="1">
    <source>
        <dbReference type="EMBL" id="RUS93541.1"/>
    </source>
</evidence>
<keyword evidence="2" id="KW-1185">Reference proteome</keyword>
<reference evidence="1 2" key="1">
    <citation type="journal article" date="2019" name="Genome Biol. Evol.">
        <title>Day and night: Metabolic profiles and evolutionary relationships of six axenic non-marine cyanobacteria.</title>
        <authorList>
            <person name="Will S.E."/>
            <person name="Henke P."/>
            <person name="Boedeker C."/>
            <person name="Huang S."/>
            <person name="Brinkmann H."/>
            <person name="Rohde M."/>
            <person name="Jarek M."/>
            <person name="Friedl T."/>
            <person name="Seufert S."/>
            <person name="Schumacher M."/>
            <person name="Overmann J."/>
            <person name="Neumann-Schaal M."/>
            <person name="Petersen J."/>
        </authorList>
    </citation>
    <scope>NUCLEOTIDE SEQUENCE [LARGE SCALE GENOMIC DNA]</scope>
    <source>
        <strain evidence="1 2">SAG 1403-4b</strain>
    </source>
</reference>
<accession>A0A433UI70</accession>
<dbReference type="EMBL" id="RSCM01000018">
    <property type="protein sequence ID" value="RUS93541.1"/>
    <property type="molecule type" value="Genomic_DNA"/>
</dbReference>
<comment type="caution">
    <text evidence="1">The sequence shown here is derived from an EMBL/GenBank/DDBJ whole genome shotgun (WGS) entry which is preliminary data.</text>
</comment>
<name>A0A433UI70_ANAVA</name>
<gene>
    <name evidence="1" type="ORF">DSM107003_43370</name>
</gene>
<organism evidence="1 2">
    <name type="scientific">Trichormus variabilis SAG 1403-4b</name>
    <dbReference type="NCBI Taxonomy" id="447716"/>
    <lineage>
        <taxon>Bacteria</taxon>
        <taxon>Bacillati</taxon>
        <taxon>Cyanobacteriota</taxon>
        <taxon>Cyanophyceae</taxon>
        <taxon>Nostocales</taxon>
        <taxon>Nostocaceae</taxon>
        <taxon>Trichormus</taxon>
    </lineage>
</organism>
<evidence type="ECO:0000313" key="2">
    <source>
        <dbReference type="Proteomes" id="UP000276103"/>
    </source>
</evidence>
<proteinExistence type="predicted"/>
<protein>
    <submittedName>
        <fullName evidence="1">Uncharacterized protein</fullName>
    </submittedName>
</protein>
<dbReference type="Proteomes" id="UP000276103">
    <property type="component" value="Unassembled WGS sequence"/>
</dbReference>
<dbReference type="AlphaFoldDB" id="A0A433UI70"/>
<sequence>MILGDTYMSINDLEFLHGAAFLRLLKGTSDVSISYLSSIHSSLYIIKSLNTESAILFKISKKPTSSWSFSFSEQEEIALTKFHQTYPDIRLFIALICHRDGVCCLSQEQLWTILDYSEGLANQRVSVKRELRGSYYVKGTGRVPLERTIPQNNWPDVILSKSNNL</sequence>